<proteinExistence type="predicted"/>
<sequence>MKEQVVTFKADKRMSEQLKNIPNKSEFIRNAVFKALNNVCPVCNGVGVLNSCQQDHWQDFTAHHAVERCDDCQSVHLACEHN</sequence>
<dbReference type="EMBL" id="VKAD01000001">
    <property type="protein sequence ID" value="TXR53489.1"/>
    <property type="molecule type" value="Genomic_DNA"/>
</dbReference>
<gene>
    <name evidence="1" type="ORF">FME95_02670</name>
</gene>
<organism evidence="1 2">
    <name type="scientific">Reinekea thalattae</name>
    <dbReference type="NCBI Taxonomy" id="2593301"/>
    <lineage>
        <taxon>Bacteria</taxon>
        <taxon>Pseudomonadati</taxon>
        <taxon>Pseudomonadota</taxon>
        <taxon>Gammaproteobacteria</taxon>
        <taxon>Oceanospirillales</taxon>
        <taxon>Saccharospirillaceae</taxon>
        <taxon>Reinekea</taxon>
    </lineage>
</organism>
<protein>
    <submittedName>
        <fullName evidence="1">CopG family transcriptional regulator</fullName>
    </submittedName>
</protein>
<evidence type="ECO:0000313" key="1">
    <source>
        <dbReference type="EMBL" id="TXR53489.1"/>
    </source>
</evidence>
<comment type="caution">
    <text evidence="1">The sequence shown here is derived from an EMBL/GenBank/DDBJ whole genome shotgun (WGS) entry which is preliminary data.</text>
</comment>
<accession>A0A5C8Z841</accession>
<keyword evidence="2" id="KW-1185">Reference proteome</keyword>
<dbReference type="OrthoDB" id="370292at2"/>
<dbReference type="AlphaFoldDB" id="A0A5C8Z841"/>
<evidence type="ECO:0000313" key="2">
    <source>
        <dbReference type="Proteomes" id="UP000321764"/>
    </source>
</evidence>
<dbReference type="RefSeq" id="WP_147712891.1">
    <property type="nucleotide sequence ID" value="NZ_VKAD01000001.1"/>
</dbReference>
<dbReference type="Proteomes" id="UP000321764">
    <property type="component" value="Unassembled WGS sequence"/>
</dbReference>
<reference evidence="1 2" key="1">
    <citation type="submission" date="2019-07" db="EMBL/GenBank/DDBJ databases">
        <title>Reinekea sp. strain SSH23 genome sequencing and assembly.</title>
        <authorList>
            <person name="Kim I."/>
        </authorList>
    </citation>
    <scope>NUCLEOTIDE SEQUENCE [LARGE SCALE GENOMIC DNA]</scope>
    <source>
        <strain evidence="1 2">SSH23</strain>
    </source>
</reference>
<name>A0A5C8Z841_9GAMM</name>